<evidence type="ECO:0000256" key="4">
    <source>
        <dbReference type="ARBA" id="ARBA00022840"/>
    </source>
</evidence>
<comment type="caution">
    <text evidence="6">The sequence shown here is derived from an EMBL/GenBank/DDBJ whole genome shotgun (WGS) entry which is preliminary data.</text>
</comment>
<evidence type="ECO:0000256" key="2">
    <source>
        <dbReference type="ARBA" id="ARBA00022448"/>
    </source>
</evidence>
<reference evidence="6 7" key="1">
    <citation type="submission" date="2023-07" db="EMBL/GenBank/DDBJ databases">
        <title>Genomic Encyclopedia of Type Strains, Phase IV (KMG-IV): sequencing the most valuable type-strain genomes for metagenomic binning, comparative biology and taxonomic classification.</title>
        <authorList>
            <person name="Goeker M."/>
        </authorList>
    </citation>
    <scope>NUCLEOTIDE SEQUENCE [LARGE SCALE GENOMIC DNA]</scope>
    <source>
        <strain evidence="6 7">DSM 4006</strain>
    </source>
</reference>
<dbReference type="InterPro" id="IPR027417">
    <property type="entry name" value="P-loop_NTPase"/>
</dbReference>
<dbReference type="CDD" id="cd03230">
    <property type="entry name" value="ABC_DR_subfamily_A"/>
    <property type="match status" value="1"/>
</dbReference>
<dbReference type="PANTHER" id="PTHR42711:SF5">
    <property type="entry name" value="ABC TRANSPORTER ATP-BINDING PROTEIN NATA"/>
    <property type="match status" value="1"/>
</dbReference>
<dbReference type="InterPro" id="IPR050763">
    <property type="entry name" value="ABC_transporter_ATP-binding"/>
</dbReference>
<dbReference type="InterPro" id="IPR003593">
    <property type="entry name" value="AAA+_ATPase"/>
</dbReference>
<dbReference type="PANTHER" id="PTHR42711">
    <property type="entry name" value="ABC TRANSPORTER ATP-BINDING PROTEIN"/>
    <property type="match status" value="1"/>
</dbReference>
<evidence type="ECO:0000313" key="7">
    <source>
        <dbReference type="Proteomes" id="UP001232973"/>
    </source>
</evidence>
<accession>A0ABT9XEF3</accession>
<evidence type="ECO:0000259" key="5">
    <source>
        <dbReference type="PROSITE" id="PS50893"/>
    </source>
</evidence>
<keyword evidence="4 6" id="KW-0067">ATP-binding</keyword>
<dbReference type="Proteomes" id="UP001232973">
    <property type="component" value="Unassembled WGS sequence"/>
</dbReference>
<dbReference type="SUPFAM" id="SSF52540">
    <property type="entry name" value="P-loop containing nucleoside triphosphate hydrolases"/>
    <property type="match status" value="1"/>
</dbReference>
<evidence type="ECO:0000256" key="1">
    <source>
        <dbReference type="ARBA" id="ARBA00005417"/>
    </source>
</evidence>
<comment type="similarity">
    <text evidence="1">Belongs to the ABC transporter superfamily.</text>
</comment>
<dbReference type="InterPro" id="IPR003439">
    <property type="entry name" value="ABC_transporter-like_ATP-bd"/>
</dbReference>
<dbReference type="Pfam" id="PF00005">
    <property type="entry name" value="ABC_tran"/>
    <property type="match status" value="1"/>
</dbReference>
<dbReference type="SMART" id="SM00382">
    <property type="entry name" value="AAA"/>
    <property type="match status" value="1"/>
</dbReference>
<dbReference type="Gene3D" id="3.40.50.300">
    <property type="entry name" value="P-loop containing nucleotide triphosphate hydrolases"/>
    <property type="match status" value="1"/>
</dbReference>
<dbReference type="RefSeq" id="WP_274455350.1">
    <property type="nucleotide sequence ID" value="NZ_CP067097.1"/>
</dbReference>
<keyword evidence="3" id="KW-0547">Nucleotide-binding</keyword>
<keyword evidence="2" id="KW-0813">Transport</keyword>
<proteinExistence type="inferred from homology"/>
<protein>
    <submittedName>
        <fullName evidence="6">ABC-2 type transport system ATP-binding protein</fullName>
    </submittedName>
</protein>
<name>A0ABT9XEF3_9BACL</name>
<dbReference type="GO" id="GO:0005524">
    <property type="term" value="F:ATP binding"/>
    <property type="evidence" value="ECO:0007669"/>
    <property type="project" value="UniProtKB-KW"/>
</dbReference>
<evidence type="ECO:0000256" key="3">
    <source>
        <dbReference type="ARBA" id="ARBA00022741"/>
    </source>
</evidence>
<dbReference type="PROSITE" id="PS50893">
    <property type="entry name" value="ABC_TRANSPORTER_2"/>
    <property type="match status" value="1"/>
</dbReference>
<dbReference type="EMBL" id="JAUSTP010000002">
    <property type="protein sequence ID" value="MDQ0188662.1"/>
    <property type="molecule type" value="Genomic_DNA"/>
</dbReference>
<keyword evidence="7" id="KW-1185">Reference proteome</keyword>
<organism evidence="6 7">
    <name type="scientific">Alicyclobacillus cycloheptanicus</name>
    <dbReference type="NCBI Taxonomy" id="1457"/>
    <lineage>
        <taxon>Bacteria</taxon>
        <taxon>Bacillati</taxon>
        <taxon>Bacillota</taxon>
        <taxon>Bacilli</taxon>
        <taxon>Bacillales</taxon>
        <taxon>Alicyclobacillaceae</taxon>
        <taxon>Alicyclobacillus</taxon>
    </lineage>
</organism>
<feature type="domain" description="ABC transporter" evidence="5">
    <location>
        <begin position="5"/>
        <end position="231"/>
    </location>
</feature>
<gene>
    <name evidence="6" type="ORF">J2S03_000474</name>
</gene>
<sequence length="304" mass="33701">MTKAVETVSLTKRFDARLAVDDVHLTVPEGSIYGVVGANGAGKSTLLRLILGTLWPTRGEVRLFGEPLPRESASFRQRVHFVGADGEMLRSFRVHELARYSSLLYERWDAARCDRLFKALELPRDRTIRNLSTGMKMQLRLAIALSAHPDLPILDEPTNGLDPVVKRQFLQLIVQEAAGQGTTVLLATHLLEDVERIADGMAVLYQGRVLASGVIDDLKGRVRRYQAALPGGLPPAIEDDPAVSRVERKGQVFTITVEGDTADIEQRLRAAGAPFVEPIELELSDLFRYLMEKEGYSRDSVLLS</sequence>
<evidence type="ECO:0000313" key="6">
    <source>
        <dbReference type="EMBL" id="MDQ0188662.1"/>
    </source>
</evidence>